<dbReference type="SUPFAM" id="SSF56784">
    <property type="entry name" value="HAD-like"/>
    <property type="match status" value="1"/>
</dbReference>
<evidence type="ECO:0000256" key="4">
    <source>
        <dbReference type="ARBA" id="ARBA00022801"/>
    </source>
</evidence>
<dbReference type="PIRSF" id="PIRSF004682">
    <property type="entry name" value="GmhB"/>
    <property type="match status" value="1"/>
</dbReference>
<feature type="binding site" evidence="11">
    <location>
        <position position="133"/>
    </location>
    <ligand>
        <name>Mg(2+)</name>
        <dbReference type="ChEBI" id="CHEBI:18420"/>
    </ligand>
</feature>
<organism evidence="12 13">
    <name type="scientific">Commensalibacter melissae</name>
    <dbReference type="NCBI Taxonomy" id="2070537"/>
    <lineage>
        <taxon>Bacteria</taxon>
        <taxon>Pseudomonadati</taxon>
        <taxon>Pseudomonadota</taxon>
        <taxon>Alphaproteobacteria</taxon>
        <taxon>Acetobacterales</taxon>
        <taxon>Acetobacteraceae</taxon>
    </lineage>
</organism>
<name>A0A318N0R5_9PROT</name>
<dbReference type="EC" id="3.1.3.-" evidence="7"/>
<comment type="cofactor">
    <cofactor evidence="11">
        <name>Zn(2+)</name>
        <dbReference type="ChEBI" id="CHEBI:29105"/>
    </cofactor>
</comment>
<comment type="caution">
    <text evidence="12">The sequence shown here is derived from an EMBL/GenBank/DDBJ whole genome shotgun (WGS) entry which is preliminary data.</text>
</comment>
<comment type="subcellular location">
    <subcellularLocation>
        <location evidence="1 7">Cytoplasm</location>
    </subcellularLocation>
</comment>
<feature type="binding site" evidence="11">
    <location>
        <position position="10"/>
    </location>
    <ligand>
        <name>Mg(2+)</name>
        <dbReference type="ChEBI" id="CHEBI:18420"/>
    </ligand>
</feature>
<gene>
    <name evidence="12" type="ORF">DK869_08280</name>
</gene>
<comment type="similarity">
    <text evidence="7">Belongs to the gmhB family.</text>
</comment>
<dbReference type="AlphaFoldDB" id="A0A318N0R5"/>
<evidence type="ECO:0000256" key="6">
    <source>
        <dbReference type="ARBA" id="ARBA00031828"/>
    </source>
</evidence>
<feature type="binding site" evidence="11">
    <location>
        <position position="8"/>
    </location>
    <ligand>
        <name>Mg(2+)</name>
        <dbReference type="ChEBI" id="CHEBI:18420"/>
    </ligand>
</feature>
<dbReference type="GO" id="GO:0005737">
    <property type="term" value="C:cytoplasm"/>
    <property type="evidence" value="ECO:0007669"/>
    <property type="project" value="UniProtKB-SubCell"/>
</dbReference>
<protein>
    <recommendedName>
        <fullName evidence="6 7">D,D-heptose 1,7-bisphosphate phosphatase</fullName>
        <ecNumber evidence="7">3.1.3.-</ecNumber>
    </recommendedName>
</protein>
<dbReference type="GO" id="GO:0005975">
    <property type="term" value="P:carbohydrate metabolic process"/>
    <property type="evidence" value="ECO:0007669"/>
    <property type="project" value="InterPro"/>
</dbReference>
<dbReference type="PANTHER" id="PTHR42891">
    <property type="entry name" value="D-GLYCERO-BETA-D-MANNO-HEPTOSE-1,7-BISPHOSPHATE 7-PHOSPHATASE"/>
    <property type="match status" value="1"/>
</dbReference>
<dbReference type="CDD" id="cd07503">
    <property type="entry name" value="HAD_HisB-N"/>
    <property type="match status" value="1"/>
</dbReference>
<feature type="site" description="Stabilizes the phosphoryl group" evidence="10">
    <location>
        <position position="50"/>
    </location>
</feature>
<keyword evidence="4 7" id="KW-0378">Hydrolase</keyword>
<feature type="binding site" evidence="9">
    <location>
        <begin position="50"/>
        <end position="53"/>
    </location>
    <ligand>
        <name>substrate</name>
    </ligand>
</feature>
<keyword evidence="11" id="KW-0862">Zinc</keyword>
<dbReference type="NCBIfam" id="TIGR00213">
    <property type="entry name" value="GmhB_yaeD"/>
    <property type="match status" value="1"/>
</dbReference>
<proteinExistence type="inferred from homology"/>
<evidence type="ECO:0000256" key="3">
    <source>
        <dbReference type="ARBA" id="ARBA00022723"/>
    </source>
</evidence>
<dbReference type="InterPro" id="IPR006543">
    <property type="entry name" value="Histidinol-phos"/>
</dbReference>
<feature type="active site" description="Nucleophile" evidence="8">
    <location>
        <position position="8"/>
    </location>
</feature>
<dbReference type="GO" id="GO:0046872">
    <property type="term" value="F:metal ion binding"/>
    <property type="evidence" value="ECO:0007669"/>
    <property type="project" value="UniProtKB-KW"/>
</dbReference>
<keyword evidence="13" id="KW-1185">Reference proteome</keyword>
<feature type="site" description="Contributes to substrate recognition" evidence="10">
    <location>
        <position position="107"/>
    </location>
</feature>
<dbReference type="InterPro" id="IPR036412">
    <property type="entry name" value="HAD-like_sf"/>
</dbReference>
<dbReference type="NCBIfam" id="TIGR01662">
    <property type="entry name" value="HAD-SF-IIIA"/>
    <property type="match status" value="1"/>
</dbReference>
<feature type="site" description="Stabilizes the phosphoryl group" evidence="10">
    <location>
        <position position="108"/>
    </location>
</feature>
<feature type="binding site" evidence="9">
    <location>
        <begin position="107"/>
        <end position="108"/>
    </location>
    <ligand>
        <name>substrate</name>
    </ligand>
</feature>
<keyword evidence="5 7" id="KW-0119">Carbohydrate metabolism</keyword>
<dbReference type="Proteomes" id="UP000247565">
    <property type="component" value="Unassembled WGS sequence"/>
</dbReference>
<dbReference type="NCBIfam" id="TIGR01656">
    <property type="entry name" value="Histidinol-ppas"/>
    <property type="match status" value="1"/>
</dbReference>
<reference evidence="12 13" key="1">
    <citation type="submission" date="2018-05" db="EMBL/GenBank/DDBJ databases">
        <title>Reference genomes for bee gut microbiota database.</title>
        <authorList>
            <person name="Ellegaard K.M."/>
        </authorList>
    </citation>
    <scope>NUCLEOTIDE SEQUENCE [LARGE SCALE GENOMIC DNA]</scope>
    <source>
        <strain evidence="12 13">ESL0284</strain>
    </source>
</reference>
<dbReference type="OrthoDB" id="9814110at2"/>
<evidence type="ECO:0000256" key="9">
    <source>
        <dbReference type="PIRSR" id="PIRSR004682-2"/>
    </source>
</evidence>
<evidence type="ECO:0000256" key="2">
    <source>
        <dbReference type="ARBA" id="ARBA00022490"/>
    </source>
</evidence>
<evidence type="ECO:0000256" key="8">
    <source>
        <dbReference type="PIRSR" id="PIRSR004682-1"/>
    </source>
</evidence>
<evidence type="ECO:0000256" key="10">
    <source>
        <dbReference type="PIRSR" id="PIRSR004682-3"/>
    </source>
</evidence>
<dbReference type="PANTHER" id="PTHR42891:SF1">
    <property type="entry name" value="D-GLYCERO-BETA-D-MANNO-HEPTOSE-1,7-BISPHOSPHATE 7-PHOSPHATASE"/>
    <property type="match status" value="1"/>
</dbReference>
<feature type="binding site" evidence="9">
    <location>
        <begin position="16"/>
        <end position="19"/>
    </location>
    <ligand>
        <name>substrate</name>
    </ligand>
</feature>
<dbReference type="Gene3D" id="3.40.50.1000">
    <property type="entry name" value="HAD superfamily/HAD-like"/>
    <property type="match status" value="1"/>
</dbReference>
<keyword evidence="11" id="KW-0460">Magnesium</keyword>
<sequence>MKPAIFFDRDGVINIDTNYPYRLEDLILVEGVEEAICQAKKLGFLTVVVTNQSGVARGFFTERDVQNFHRYIQEKLKKYNTAIDAFYYCPYHPEAKIKKYRQDHPDRKPHPGMIEHAIHDLFIDRQHSFLIGDKSTDLQAAENANIAGYLFKEKNLASFLNKIIKK</sequence>
<dbReference type="InterPro" id="IPR004446">
    <property type="entry name" value="Heptose_bisP_phosphatase"/>
</dbReference>
<dbReference type="EMBL" id="QGLT01000006">
    <property type="protein sequence ID" value="PXY98908.1"/>
    <property type="molecule type" value="Genomic_DNA"/>
</dbReference>
<comment type="cofactor">
    <cofactor evidence="11">
        <name>Mg(2+)</name>
        <dbReference type="ChEBI" id="CHEBI:18420"/>
    </cofactor>
</comment>
<dbReference type="InterPro" id="IPR006549">
    <property type="entry name" value="HAD-SF_hydro_IIIA"/>
</dbReference>
<dbReference type="GO" id="GO:0016791">
    <property type="term" value="F:phosphatase activity"/>
    <property type="evidence" value="ECO:0007669"/>
    <property type="project" value="InterPro"/>
</dbReference>
<feature type="binding site" evidence="9">
    <location>
        <begin position="8"/>
        <end position="10"/>
    </location>
    <ligand>
        <name>substrate</name>
    </ligand>
</feature>
<keyword evidence="3 11" id="KW-0479">Metal-binding</keyword>
<dbReference type="Pfam" id="PF13242">
    <property type="entry name" value="Hydrolase_like"/>
    <property type="match status" value="1"/>
</dbReference>
<feature type="active site" description="Proton donor" evidence="8">
    <location>
        <position position="10"/>
    </location>
</feature>
<dbReference type="InterPro" id="IPR023214">
    <property type="entry name" value="HAD_sf"/>
</dbReference>
<evidence type="ECO:0000256" key="11">
    <source>
        <dbReference type="PIRSR" id="PIRSR004682-4"/>
    </source>
</evidence>
<evidence type="ECO:0000313" key="12">
    <source>
        <dbReference type="EMBL" id="PXY98908.1"/>
    </source>
</evidence>
<accession>A0A318N0R5</accession>
<feature type="binding site" evidence="11">
    <location>
        <position position="134"/>
    </location>
    <ligand>
        <name>Mg(2+)</name>
        <dbReference type="ChEBI" id="CHEBI:18420"/>
    </ligand>
</feature>
<evidence type="ECO:0000256" key="7">
    <source>
        <dbReference type="PIRNR" id="PIRNR004682"/>
    </source>
</evidence>
<evidence type="ECO:0000256" key="5">
    <source>
        <dbReference type="ARBA" id="ARBA00023277"/>
    </source>
</evidence>
<feature type="binding site" evidence="11">
    <location>
        <position position="89"/>
    </location>
    <ligand>
        <name>Zn(2+)</name>
        <dbReference type="ChEBI" id="CHEBI:29105"/>
    </ligand>
</feature>
<keyword evidence="2 7" id="KW-0963">Cytoplasm</keyword>
<evidence type="ECO:0000313" key="13">
    <source>
        <dbReference type="Proteomes" id="UP000247565"/>
    </source>
</evidence>
<evidence type="ECO:0000256" key="1">
    <source>
        <dbReference type="ARBA" id="ARBA00004496"/>
    </source>
</evidence>
<feature type="binding site" evidence="9">
    <location>
        <position position="134"/>
    </location>
    <ligand>
        <name>substrate</name>
    </ligand>
</feature>